<proteinExistence type="inferred from homology"/>
<evidence type="ECO:0000313" key="5">
    <source>
        <dbReference type="Proteomes" id="UP000694941"/>
    </source>
</evidence>
<keyword evidence="5" id="KW-1185">Reference proteome</keyword>
<dbReference type="InterPro" id="IPR016160">
    <property type="entry name" value="Ald_DH_CS_CYS"/>
</dbReference>
<evidence type="ECO:0000313" key="6">
    <source>
        <dbReference type="RefSeq" id="XP_022236933.1"/>
    </source>
</evidence>
<dbReference type="InterPro" id="IPR016163">
    <property type="entry name" value="Ald_DH_C"/>
</dbReference>
<dbReference type="Pfam" id="PF00171">
    <property type="entry name" value="Aldedh"/>
    <property type="match status" value="1"/>
</dbReference>
<evidence type="ECO:0000256" key="3">
    <source>
        <dbReference type="RuleBase" id="RU003345"/>
    </source>
</evidence>
<dbReference type="InterPro" id="IPR016161">
    <property type="entry name" value="Ald_DH/histidinol_DH"/>
</dbReference>
<feature type="domain" description="Aldehyde dehydrogenase" evidence="4">
    <location>
        <begin position="2"/>
        <end position="237"/>
    </location>
</feature>
<organism evidence="5 6">
    <name type="scientific">Limulus polyphemus</name>
    <name type="common">Atlantic horseshoe crab</name>
    <dbReference type="NCBI Taxonomy" id="6850"/>
    <lineage>
        <taxon>Eukaryota</taxon>
        <taxon>Metazoa</taxon>
        <taxon>Ecdysozoa</taxon>
        <taxon>Arthropoda</taxon>
        <taxon>Chelicerata</taxon>
        <taxon>Merostomata</taxon>
        <taxon>Xiphosura</taxon>
        <taxon>Limulidae</taxon>
        <taxon>Limulus</taxon>
    </lineage>
</organism>
<evidence type="ECO:0000256" key="2">
    <source>
        <dbReference type="PROSITE-ProRule" id="PRU10007"/>
    </source>
</evidence>
<dbReference type="InterPro" id="IPR029510">
    <property type="entry name" value="Ald_DH_CS_GLU"/>
</dbReference>
<dbReference type="PANTHER" id="PTHR11699">
    <property type="entry name" value="ALDEHYDE DEHYDROGENASE-RELATED"/>
    <property type="match status" value="1"/>
</dbReference>
<comment type="similarity">
    <text evidence="3">Belongs to the aldehyde dehydrogenase family.</text>
</comment>
<protein>
    <submittedName>
        <fullName evidence="6">Aldehyde dehydrogenase, mitochondrial-like</fullName>
    </submittedName>
</protein>
<dbReference type="InterPro" id="IPR015590">
    <property type="entry name" value="Aldehyde_DH_dom"/>
</dbReference>
<dbReference type="InterPro" id="IPR016162">
    <property type="entry name" value="Ald_DH_N"/>
</dbReference>
<name>A0ABM1RZX8_LIMPO</name>
<accession>A0ABM1RZX8</accession>
<evidence type="ECO:0000259" key="4">
    <source>
        <dbReference type="Pfam" id="PF00171"/>
    </source>
</evidence>
<feature type="active site" evidence="2">
    <location>
        <position position="160"/>
    </location>
</feature>
<evidence type="ECO:0000256" key="1">
    <source>
        <dbReference type="ARBA" id="ARBA00023002"/>
    </source>
</evidence>
<dbReference type="SUPFAM" id="SSF53720">
    <property type="entry name" value="ALDH-like"/>
    <property type="match status" value="1"/>
</dbReference>
<dbReference type="Gene3D" id="3.40.605.10">
    <property type="entry name" value="Aldehyde Dehydrogenase, Chain A, domain 1"/>
    <property type="match status" value="1"/>
</dbReference>
<feature type="non-terminal residue" evidence="6">
    <location>
        <position position="264"/>
    </location>
</feature>
<dbReference type="PROSITE" id="PS00070">
    <property type="entry name" value="ALDEHYDE_DEHYDR_CYS"/>
    <property type="match status" value="1"/>
</dbReference>
<dbReference type="PROSITE" id="PS00687">
    <property type="entry name" value="ALDEHYDE_DEHYDR_GLU"/>
    <property type="match status" value="1"/>
</dbReference>
<dbReference type="Gene3D" id="3.40.309.10">
    <property type="entry name" value="Aldehyde Dehydrogenase, Chain A, domain 2"/>
    <property type="match status" value="1"/>
</dbReference>
<dbReference type="RefSeq" id="XP_022236933.1">
    <property type="nucleotide sequence ID" value="XM_022381225.1"/>
</dbReference>
<sequence length="264" mass="28633">MDCGKPFKDSLGDMELGIKTIRYYAGWADKVHGKTIPVDGNLFSFTRIEPVGVCGMIVPWNFPLMMVTNKLGPSLATGNTVVVKPAEQTPLSALYAASLIKEAGFPPGVVNIVPGYGPTAGAAISEHPDVDKVSFTGSTEVGKLIQEAAGKTNTKRVTLEMGGKSPLVVFADADLDKAVEMAHFACFVNQGECCCAGSRTYIQEEIYDEFVKKSKERAMKKIVGDPFDDKTEQGPQVLCRFLFVFTHQAELTTTCIDMYIEGEI</sequence>
<reference evidence="6" key="1">
    <citation type="submission" date="2025-08" db="UniProtKB">
        <authorList>
            <consortium name="RefSeq"/>
        </authorList>
    </citation>
    <scope>IDENTIFICATION</scope>
    <source>
        <tissue evidence="6">Muscle</tissue>
    </source>
</reference>
<keyword evidence="1 3" id="KW-0560">Oxidoreductase</keyword>
<dbReference type="GeneID" id="106477771"/>
<gene>
    <name evidence="6" type="primary">LOC106477771</name>
</gene>
<dbReference type="Proteomes" id="UP000694941">
    <property type="component" value="Unplaced"/>
</dbReference>